<comment type="caution">
    <text evidence="2">The sequence shown here is derived from an EMBL/GenBank/DDBJ whole genome shotgun (WGS) entry which is preliminary data.</text>
</comment>
<gene>
    <name evidence="2" type="ORF">K1W68_12600</name>
</gene>
<sequence>MIRIITLLCALMTAGSGLFLYTKKQQTSALDQKIAQIVMQTERTRDQTAMLRAEWTMLNQPDRLHVLAERYDPTLRPVAPTQFVQMAALGSHLPTPGSTPIAPANPRANMGISLAADHMTVTTPDPVPHPHAAPMVMAQASTPRPPVMSPSPTPVTRHAQPARVEAARVEATALHADRPEHDVPKPAPRPVERPATVMAENEAPAHLPARVTHTAAPTHDVVLASTHVAPYRYHPAHEVSDAAWHPADTLSSVRGGGGSSLANSRTSALPPPVPVSN</sequence>
<protein>
    <submittedName>
        <fullName evidence="2">ABC transporter permease</fullName>
    </submittedName>
</protein>
<reference evidence="2" key="1">
    <citation type="journal article" date="2021" name="Polymers (Basel)">
        <title>Highly Stretchable Bacterial Cellulose Produced by Komagataeibacter hansenii SI1.</title>
        <authorList>
            <person name="Cielecka I."/>
            <person name="Ryngajllo M."/>
            <person name="Maniukiewicz W."/>
            <person name="Bielecki S."/>
        </authorList>
    </citation>
    <scope>NUCLEOTIDE SEQUENCE</scope>
    <source>
        <strain evidence="2">SI1</strain>
    </source>
</reference>
<name>A0AAW5EUN2_NOVHA</name>
<dbReference type="Proteomes" id="UP001202887">
    <property type="component" value="Unassembled WGS sequence"/>
</dbReference>
<evidence type="ECO:0000313" key="2">
    <source>
        <dbReference type="EMBL" id="MCJ8354816.1"/>
    </source>
</evidence>
<dbReference type="EMBL" id="JAIBCX010000038">
    <property type="protein sequence ID" value="MCJ8354816.1"/>
    <property type="molecule type" value="Genomic_DNA"/>
</dbReference>
<evidence type="ECO:0000256" key="1">
    <source>
        <dbReference type="SAM" id="MobiDB-lite"/>
    </source>
</evidence>
<feature type="region of interest" description="Disordered" evidence="1">
    <location>
        <begin position="250"/>
        <end position="277"/>
    </location>
</feature>
<proteinExistence type="predicted"/>
<accession>A0AAW5EUN2</accession>
<evidence type="ECO:0000313" key="3">
    <source>
        <dbReference type="Proteomes" id="UP001202887"/>
    </source>
</evidence>
<organism evidence="2 3">
    <name type="scientific">Novacetimonas hansenii</name>
    <name type="common">Komagataeibacter hansenii</name>
    <dbReference type="NCBI Taxonomy" id="436"/>
    <lineage>
        <taxon>Bacteria</taxon>
        <taxon>Pseudomonadati</taxon>
        <taxon>Pseudomonadota</taxon>
        <taxon>Alphaproteobacteria</taxon>
        <taxon>Acetobacterales</taxon>
        <taxon>Acetobacteraceae</taxon>
        <taxon>Novacetimonas</taxon>
    </lineage>
</organism>
<dbReference type="AlphaFoldDB" id="A0AAW5EUN2"/>
<reference evidence="2" key="2">
    <citation type="submission" date="2022-03" db="EMBL/GenBank/DDBJ databases">
        <authorList>
            <person name="Ryngajllo M."/>
            <person name="Jacek P."/>
            <person name="Kubiak K."/>
        </authorList>
    </citation>
    <scope>NUCLEOTIDE SEQUENCE</scope>
    <source>
        <strain evidence="2">SI1</strain>
    </source>
</reference>
<dbReference type="RefSeq" id="WP_062809041.1">
    <property type="nucleotide sequence ID" value="NZ_CALLXP010000056.1"/>
</dbReference>